<feature type="domain" description="DNA utilization protein HofO C-terminal" evidence="1">
    <location>
        <begin position="85"/>
        <end position="154"/>
    </location>
</feature>
<gene>
    <name evidence="2" type="ORF">AFK62_18540</name>
</gene>
<reference evidence="3" key="2">
    <citation type="submission" date="2015-09" db="EMBL/GenBank/DDBJ databases">
        <title>Cronobacter genome sequencing and assembly.</title>
        <authorList>
            <person name="Descombes P."/>
            <person name="Baert L."/>
            <person name="Ngom-Bru C."/>
            <person name="Barretto C."/>
        </authorList>
    </citation>
    <scope>NUCLEOTIDE SEQUENCE [LARGE SCALE GENOMIC DNA]</scope>
    <source>
        <strain evidence="3">LMG 26250</strain>
    </source>
</reference>
<evidence type="ECO:0000313" key="2">
    <source>
        <dbReference type="EMBL" id="ALB64378.1"/>
    </source>
</evidence>
<dbReference type="RefSeq" id="WP_053532073.1">
    <property type="nucleotide sequence ID" value="NZ_CP012264.1"/>
</dbReference>
<protein>
    <recommendedName>
        <fullName evidence="1">DNA utilization protein HofO C-terminal domain-containing protein</fullName>
    </recommendedName>
</protein>
<dbReference type="EMBL" id="CP012264">
    <property type="protein sequence ID" value="ALB64378.1"/>
    <property type="molecule type" value="Genomic_DNA"/>
</dbReference>
<sequence>MRLLIDRWLTGPVSLRAACAAGWVMLLAGVAYAWLVPLTDNRQQLKVQLQQQARELQTLRRQVSMLPDRQPAIAALNAQLTLKPFSPLALNPGPNGHLIRWQPEGDKGELELALTWNNVPAIFAALAESDMLANGFALSTEEAQTLRLTLQLERPHEK</sequence>
<keyword evidence="3" id="KW-1185">Reference proteome</keyword>
<proteinExistence type="predicted"/>
<dbReference type="InterPro" id="IPR057522">
    <property type="entry name" value="HofO_C"/>
</dbReference>
<reference evidence="3" key="1">
    <citation type="submission" date="2015-07" db="EMBL/GenBank/DDBJ databases">
        <authorList>
            <person name="Moine D."/>
            <person name="Kassam M."/>
        </authorList>
    </citation>
    <scope>NUCLEOTIDE SEQUENCE [LARGE SCALE GENOMIC DNA]</scope>
    <source>
        <strain evidence="3">LMG 26250</strain>
    </source>
</reference>
<accession>A0ABM5VGU0</accession>
<evidence type="ECO:0000259" key="1">
    <source>
        <dbReference type="Pfam" id="PF25319"/>
    </source>
</evidence>
<organism evidence="2 3">
    <name type="scientific">Cronobacter condimenti 1330</name>
    <dbReference type="NCBI Taxonomy" id="1073999"/>
    <lineage>
        <taxon>Bacteria</taxon>
        <taxon>Pseudomonadati</taxon>
        <taxon>Pseudomonadota</taxon>
        <taxon>Gammaproteobacteria</taxon>
        <taxon>Enterobacterales</taxon>
        <taxon>Enterobacteriaceae</taxon>
        <taxon>Cronobacter</taxon>
    </lineage>
</organism>
<evidence type="ECO:0000313" key="3">
    <source>
        <dbReference type="Proteomes" id="UP000067320"/>
    </source>
</evidence>
<reference evidence="2 3" key="3">
    <citation type="journal article" date="2016" name="Genome Announc.">
        <title>Fully Closed Genome Sequences of Five Type Strains of the Genus Cronobacter and One Cronobacter sakazakii Strain.</title>
        <authorList>
            <person name="Moine D."/>
            <person name="Kassam M."/>
            <person name="Baert L."/>
            <person name="Tang Y."/>
            <person name="Barretto C."/>
            <person name="Ngom Bru C."/>
            <person name="Klijn A."/>
            <person name="Descombes P."/>
        </authorList>
    </citation>
    <scope>NUCLEOTIDE SEQUENCE [LARGE SCALE GENOMIC DNA]</scope>
    <source>
        <strain evidence="2 3">LMG 26250</strain>
    </source>
</reference>
<name>A0ABM5VGU0_9ENTR</name>
<dbReference type="Pfam" id="PF25319">
    <property type="entry name" value="HofO"/>
    <property type="match status" value="1"/>
</dbReference>
<dbReference type="Proteomes" id="UP000067320">
    <property type="component" value="Chromosome"/>
</dbReference>